<gene>
    <name evidence="2" type="ORF">FZZ93_17190</name>
</gene>
<evidence type="ECO:0000256" key="1">
    <source>
        <dbReference type="SAM" id="SignalP"/>
    </source>
</evidence>
<dbReference type="AlphaFoldDB" id="A0A5D9CKM2"/>
<dbReference type="RefSeq" id="WP_149323522.1">
    <property type="nucleotide sequence ID" value="NZ_JARWAH010000002.1"/>
</dbReference>
<comment type="caution">
    <text evidence="2">The sequence shown here is derived from an EMBL/GenBank/DDBJ whole genome shotgun (WGS) entry which is preliminary data.</text>
</comment>
<dbReference type="OrthoDB" id="5833205at2"/>
<evidence type="ECO:0000313" key="3">
    <source>
        <dbReference type="Proteomes" id="UP000324260"/>
    </source>
</evidence>
<proteinExistence type="predicted"/>
<name>A0A5D9CKM2_HALER</name>
<evidence type="ECO:0000313" key="2">
    <source>
        <dbReference type="EMBL" id="TZG31590.1"/>
    </source>
</evidence>
<organism evidence="2 3">
    <name type="scientific">Halomonas eurihalina</name>
    <dbReference type="NCBI Taxonomy" id="42566"/>
    <lineage>
        <taxon>Bacteria</taxon>
        <taxon>Pseudomonadati</taxon>
        <taxon>Pseudomonadota</taxon>
        <taxon>Gammaproteobacteria</taxon>
        <taxon>Oceanospirillales</taxon>
        <taxon>Halomonadaceae</taxon>
        <taxon>Halomonas</taxon>
    </lineage>
</organism>
<keyword evidence="1" id="KW-0732">Signal</keyword>
<dbReference type="Proteomes" id="UP000324260">
    <property type="component" value="Unassembled WGS sequence"/>
</dbReference>
<reference evidence="2 3" key="1">
    <citation type="submission" date="2019-08" db="EMBL/GenBank/DDBJ databases">
        <title>Draft Genome Sequence of Halomonas eurihalina Isolated from Preserved Hide-surface.</title>
        <authorList>
            <person name="Hussain S.A."/>
            <person name="Xu A."/>
            <person name="Sarker M."/>
            <person name="Sommers C."/>
        </authorList>
    </citation>
    <scope>NUCLEOTIDE SEQUENCE [LARGE SCALE GENOMIC DNA]</scope>
    <source>
        <strain evidence="2 3">MS1</strain>
    </source>
</reference>
<accession>A0A5D9CKM2</accession>
<dbReference type="EMBL" id="VTPU01000025">
    <property type="protein sequence ID" value="TZG31590.1"/>
    <property type="molecule type" value="Genomic_DNA"/>
</dbReference>
<evidence type="ECO:0008006" key="4">
    <source>
        <dbReference type="Google" id="ProtNLM"/>
    </source>
</evidence>
<keyword evidence="3" id="KW-1185">Reference proteome</keyword>
<sequence length="412" mass="41225">MKTFQKAPLALAVAALMAAPAAFADGNRGNNDFDTDSYIDSKFDNNIDVELNHDSDTYKDFKVDVRVRTSDPNYAGATVDSKQLINGNGVDNTVSTNNADLDGSALRNAAGNIGVNVAAGDNNQQANDAALAASDAARVFGQAAAFSAQSSSNNVTINSGSPNNARMGDSALRGASGNIGVNVAAGVGNGQQNSLAAAVNTSSGSADATTGGVQTTYGNYTANSGHTETFTNTTDVTVSGVMVGGYAGVGRGRESGTYDGSYTGQSDQIGNLYPDTWNGTDNGDGGVHTSGNATGHIDIDSAAQGAQDLNNDGGAFAFNEDGTTEGEYRGRLAFREAGLMAMGGTLSGSVTATNTVYVANENNAELTGNALRGAVGNIGVNVAAGTNNLQRNSLSIASSAAGGGAGGGGGEM</sequence>
<protein>
    <recommendedName>
        <fullName evidence="4">Adhesin</fullName>
    </recommendedName>
</protein>
<feature type="signal peptide" evidence="1">
    <location>
        <begin position="1"/>
        <end position="24"/>
    </location>
</feature>
<feature type="chain" id="PRO_5022713399" description="Adhesin" evidence="1">
    <location>
        <begin position="25"/>
        <end position="412"/>
    </location>
</feature>